<sequence>MSRAQSLLFGVAVVFAGWNILNNGLSVRSGAIALLIIICLVINIYNNNQKKAQQEEAMAKIREKEEIRRIRAEARRKQGKKHKK</sequence>
<evidence type="ECO:0000313" key="2">
    <source>
        <dbReference type="EMBL" id="MBF1129447.1"/>
    </source>
</evidence>
<dbReference type="Proteomes" id="UP000757890">
    <property type="component" value="Unassembled WGS sequence"/>
</dbReference>
<dbReference type="EMBL" id="JABZMK010000025">
    <property type="protein sequence ID" value="MBF1129447.1"/>
    <property type="molecule type" value="Genomic_DNA"/>
</dbReference>
<dbReference type="RefSeq" id="WP_022027593.1">
    <property type="nucleotide sequence ID" value="NZ_CAJPSS010000024.1"/>
</dbReference>
<name>A0A6L6TMQ5_9FIRM</name>
<dbReference type="AlphaFoldDB" id="A0A6L6TMQ5"/>
<protein>
    <recommendedName>
        <fullName evidence="1">T cell CD4 receptor C-terminal region domain-containing protein</fullName>
    </recommendedName>
</protein>
<comment type="caution">
    <text evidence="2">The sequence shown here is derived from an EMBL/GenBank/DDBJ whole genome shotgun (WGS) entry which is preliminary data.</text>
</comment>
<reference evidence="2" key="1">
    <citation type="submission" date="2020-04" db="EMBL/GenBank/DDBJ databases">
        <title>Deep metagenomics examines the oral microbiome during advanced dental caries in children, revealing novel taxa and co-occurrences with host molecules.</title>
        <authorList>
            <person name="Baker J.L."/>
            <person name="Morton J.T."/>
            <person name="Dinis M."/>
            <person name="Alvarez R."/>
            <person name="Tran N.C."/>
            <person name="Knight R."/>
            <person name="Edlund A."/>
        </authorList>
    </citation>
    <scope>NUCLEOTIDE SEQUENCE</scope>
    <source>
        <strain evidence="2">JCVI_32_bin.14</strain>
    </source>
</reference>
<accession>A0A6L6TMQ5</accession>
<evidence type="ECO:0000259" key="1">
    <source>
        <dbReference type="Pfam" id="PF12104"/>
    </source>
</evidence>
<organism evidence="2 3">
    <name type="scientific">Dialister invisus</name>
    <dbReference type="NCBI Taxonomy" id="218538"/>
    <lineage>
        <taxon>Bacteria</taxon>
        <taxon>Bacillati</taxon>
        <taxon>Bacillota</taxon>
        <taxon>Negativicutes</taxon>
        <taxon>Veillonellales</taxon>
        <taxon>Veillonellaceae</taxon>
        <taxon>Dialister</taxon>
    </lineage>
</organism>
<dbReference type="Pfam" id="PF12104">
    <property type="entry name" value="Tcell_CD4_C"/>
    <property type="match status" value="1"/>
</dbReference>
<feature type="domain" description="T cell CD4 receptor C-terminal region" evidence="1">
    <location>
        <begin position="30"/>
        <end position="62"/>
    </location>
</feature>
<proteinExistence type="predicted"/>
<dbReference type="InterPro" id="IPR021963">
    <property type="entry name" value="Tcell_CD4_Cterm"/>
</dbReference>
<evidence type="ECO:0000313" key="3">
    <source>
        <dbReference type="Proteomes" id="UP000757890"/>
    </source>
</evidence>
<gene>
    <name evidence="2" type="ORF">HXL70_05305</name>
</gene>